<gene>
    <name evidence="2" type="ORF">GCM10010326_01770</name>
</gene>
<dbReference type="EMBL" id="BMUU01000001">
    <property type="protein sequence ID" value="GGY14097.1"/>
    <property type="molecule type" value="Genomic_DNA"/>
</dbReference>
<evidence type="ECO:0000256" key="1">
    <source>
        <dbReference type="SAM" id="Phobius"/>
    </source>
</evidence>
<keyword evidence="1" id="KW-1133">Transmembrane helix</keyword>
<feature type="transmembrane region" description="Helical" evidence="1">
    <location>
        <begin position="57"/>
        <end position="76"/>
    </location>
</feature>
<reference evidence="3" key="1">
    <citation type="journal article" date="2019" name="Int. J. Syst. Evol. Microbiol.">
        <title>The Global Catalogue of Microorganisms (GCM) 10K type strain sequencing project: providing services to taxonomists for standard genome sequencing and annotation.</title>
        <authorList>
            <consortium name="The Broad Institute Genomics Platform"/>
            <consortium name="The Broad Institute Genome Sequencing Center for Infectious Disease"/>
            <person name="Wu L."/>
            <person name="Ma J."/>
        </authorList>
    </citation>
    <scope>NUCLEOTIDE SEQUENCE [LARGE SCALE GENOMIC DNA]</scope>
    <source>
        <strain evidence="3">JCM 4594</strain>
    </source>
</reference>
<keyword evidence="3" id="KW-1185">Reference proteome</keyword>
<protein>
    <submittedName>
        <fullName evidence="2">Uncharacterized protein</fullName>
    </submittedName>
</protein>
<dbReference type="Proteomes" id="UP000600946">
    <property type="component" value="Unassembled WGS sequence"/>
</dbReference>
<keyword evidence="1" id="KW-0472">Membrane</keyword>
<comment type="caution">
    <text evidence="2">The sequence shown here is derived from an EMBL/GenBank/DDBJ whole genome shotgun (WGS) entry which is preliminary data.</text>
</comment>
<evidence type="ECO:0000313" key="3">
    <source>
        <dbReference type="Proteomes" id="UP000600946"/>
    </source>
</evidence>
<proteinExistence type="predicted"/>
<dbReference type="RefSeq" id="WP_190025817.1">
    <property type="nucleotide sequence ID" value="NZ_BMUU01000001.1"/>
</dbReference>
<sequence length="108" mass="11674">MCAILFGVAVALQAPGDELGPGLTDPFIGLALALGAWWILAAARARSGTRKRPEPSWWVTATAVVCISGPSTFFHTTTVLRWLYLAMGIGVVGVVWYRLHKLIKSVHD</sequence>
<dbReference type="GeneID" id="96288226"/>
<evidence type="ECO:0000313" key="2">
    <source>
        <dbReference type="EMBL" id="GGY14097.1"/>
    </source>
</evidence>
<name>A0ABQ2ZHX1_9ACTN</name>
<organism evidence="2 3">
    <name type="scientific">Streptomyces xanthochromogenes</name>
    <dbReference type="NCBI Taxonomy" id="67384"/>
    <lineage>
        <taxon>Bacteria</taxon>
        <taxon>Bacillati</taxon>
        <taxon>Actinomycetota</taxon>
        <taxon>Actinomycetes</taxon>
        <taxon>Kitasatosporales</taxon>
        <taxon>Streptomycetaceae</taxon>
        <taxon>Streptomyces</taxon>
    </lineage>
</organism>
<keyword evidence="1" id="KW-0812">Transmembrane</keyword>
<accession>A0ABQ2ZHX1</accession>
<feature type="transmembrane region" description="Helical" evidence="1">
    <location>
        <begin position="82"/>
        <end position="99"/>
    </location>
</feature>
<feature type="transmembrane region" description="Helical" evidence="1">
    <location>
        <begin position="26"/>
        <end position="45"/>
    </location>
</feature>